<reference evidence="2 3" key="1">
    <citation type="journal article" date="2012" name="PLoS Pathog.">
        <title>Diverse lifestyles and strategies of plant pathogenesis encoded in the genomes of eighteen Dothideomycetes fungi.</title>
        <authorList>
            <person name="Ohm R.A."/>
            <person name="Feau N."/>
            <person name="Henrissat B."/>
            <person name="Schoch C.L."/>
            <person name="Horwitz B.A."/>
            <person name="Barry K.W."/>
            <person name="Condon B.J."/>
            <person name="Copeland A.C."/>
            <person name="Dhillon B."/>
            <person name="Glaser F."/>
            <person name="Hesse C.N."/>
            <person name="Kosti I."/>
            <person name="LaButti K."/>
            <person name="Lindquist E.A."/>
            <person name="Lucas S."/>
            <person name="Salamov A.A."/>
            <person name="Bradshaw R.E."/>
            <person name="Ciuffetti L."/>
            <person name="Hamelin R.C."/>
            <person name="Kema G.H.J."/>
            <person name="Lawrence C."/>
            <person name="Scott J.A."/>
            <person name="Spatafora J.W."/>
            <person name="Turgeon B.G."/>
            <person name="de Wit P.J.G.M."/>
            <person name="Zhong S."/>
            <person name="Goodwin S.B."/>
            <person name="Grigoriev I.V."/>
        </authorList>
    </citation>
    <scope>NUCLEOTIDE SEQUENCE [LARGE SCALE GENOMIC DNA]</scope>
    <source>
        <strain evidence="2 3">UAMH 10762</strain>
    </source>
</reference>
<dbReference type="RefSeq" id="XP_007680959.1">
    <property type="nucleotide sequence ID" value="XM_007682769.1"/>
</dbReference>
<dbReference type="HOGENOM" id="CLU_000288_138_0_1"/>
<dbReference type="Proteomes" id="UP000011761">
    <property type="component" value="Unassembled WGS sequence"/>
</dbReference>
<name>M2MKW9_BAUPA</name>
<dbReference type="STRING" id="717646.M2MKW9"/>
<dbReference type="OMA" id="LANENCD"/>
<dbReference type="PANTHER" id="PTHR10622">
    <property type="entry name" value="HET DOMAIN-CONTAINING PROTEIN"/>
    <property type="match status" value="1"/>
</dbReference>
<dbReference type="EMBL" id="KB445563">
    <property type="protein sequence ID" value="EMC91983.1"/>
    <property type="molecule type" value="Genomic_DNA"/>
</dbReference>
<evidence type="ECO:0000259" key="1">
    <source>
        <dbReference type="Pfam" id="PF26640"/>
    </source>
</evidence>
<dbReference type="InterPro" id="IPR058525">
    <property type="entry name" value="DUF8212"/>
</dbReference>
<dbReference type="OrthoDB" id="674604at2759"/>
<proteinExistence type="predicted"/>
<dbReference type="eggNOG" id="KOG0504">
    <property type="taxonomic scope" value="Eukaryota"/>
</dbReference>
<dbReference type="Pfam" id="PF26640">
    <property type="entry name" value="DUF8212"/>
    <property type="match status" value="1"/>
</dbReference>
<dbReference type="AlphaFoldDB" id="M2MKW9"/>
<sequence length="461" mass="52698">MRLINVKTLGFGEFFEPPRYVILSHRWQADEVSYEEYTLTLRPADMLTGWDDHQVNLIRQKSGYQKVIHFCAWARTWAKSGKKRRRQIMGAIEWVWIDTCCIDKRSSSELSEAINSMWTWYKESEMCCVYLADVAGGWTDDVESLRRSLEASSWFTRSWTLQELLAPVGLVFCDRDWNTFETLDRSSESRSDGALGTSMEFSQILSDITGISTTHIISPGVHRSSVAERMSWAAKRRATREEDKAYSLMGLFDVNMPLLYGEGRKAFRRLQCEIINQSEDESIFAWQDTCMGSLANENCDLLTHQYCLRAGFLARSPEDFLNSADTVRSFAKRVYEDDNDVLSEWSKITHRSAPSRITSRGILITGRVYRAHDIKTGIRLLLLPLRCFTVDPKGGEHLSCLVIDSDSEVTVRSDVRATKTDRDTYTERPLACIVGVKLAAWIEDGSLILGDFQDLQIYLGL</sequence>
<organism evidence="2 3">
    <name type="scientific">Baudoinia panamericana (strain UAMH 10762)</name>
    <name type="common">Angels' share fungus</name>
    <name type="synonym">Baudoinia compniacensis (strain UAMH 10762)</name>
    <dbReference type="NCBI Taxonomy" id="717646"/>
    <lineage>
        <taxon>Eukaryota</taxon>
        <taxon>Fungi</taxon>
        <taxon>Dikarya</taxon>
        <taxon>Ascomycota</taxon>
        <taxon>Pezizomycotina</taxon>
        <taxon>Dothideomycetes</taxon>
        <taxon>Dothideomycetidae</taxon>
        <taxon>Mycosphaerellales</taxon>
        <taxon>Teratosphaeriaceae</taxon>
        <taxon>Baudoinia</taxon>
    </lineage>
</organism>
<accession>M2MKW9</accession>
<dbReference type="KEGG" id="bcom:BAUCODRAFT_39136"/>
<protein>
    <recommendedName>
        <fullName evidence="1">DUF8212 domain-containing protein</fullName>
    </recommendedName>
</protein>
<keyword evidence="3" id="KW-1185">Reference proteome</keyword>
<dbReference type="PANTHER" id="PTHR10622:SF10">
    <property type="entry name" value="HET DOMAIN-CONTAINING PROTEIN"/>
    <property type="match status" value="1"/>
</dbReference>
<gene>
    <name evidence="2" type="ORF">BAUCODRAFT_39136</name>
</gene>
<feature type="domain" description="DUF8212" evidence="1">
    <location>
        <begin position="265"/>
        <end position="324"/>
    </location>
</feature>
<evidence type="ECO:0000313" key="2">
    <source>
        <dbReference type="EMBL" id="EMC91983.1"/>
    </source>
</evidence>
<evidence type="ECO:0000313" key="3">
    <source>
        <dbReference type="Proteomes" id="UP000011761"/>
    </source>
</evidence>
<dbReference type="GeneID" id="19113725"/>